<dbReference type="InterPro" id="IPR011990">
    <property type="entry name" value="TPR-like_helical_dom_sf"/>
</dbReference>
<dbReference type="GO" id="GO:0009279">
    <property type="term" value="C:cell outer membrane"/>
    <property type="evidence" value="ECO:0007669"/>
    <property type="project" value="UniProtKB-SubCell"/>
</dbReference>
<evidence type="ECO:0000313" key="10">
    <source>
        <dbReference type="Proteomes" id="UP000032417"/>
    </source>
</evidence>
<feature type="chain" id="PRO_5001933299" evidence="6">
    <location>
        <begin position="26"/>
        <end position="540"/>
    </location>
</feature>
<keyword evidence="10" id="KW-1185">Reference proteome</keyword>
<evidence type="ECO:0000259" key="8">
    <source>
        <dbReference type="Pfam" id="PF14322"/>
    </source>
</evidence>
<dbReference type="OrthoDB" id="5694214at2"/>
<evidence type="ECO:0000259" key="7">
    <source>
        <dbReference type="Pfam" id="PF07980"/>
    </source>
</evidence>
<dbReference type="STRING" id="1562970.ING2E5B_0216"/>
<dbReference type="CDD" id="cd08977">
    <property type="entry name" value="SusD"/>
    <property type="match status" value="1"/>
</dbReference>
<evidence type="ECO:0000313" key="9">
    <source>
        <dbReference type="EMBL" id="CEA14986.1"/>
    </source>
</evidence>
<evidence type="ECO:0000256" key="6">
    <source>
        <dbReference type="SAM" id="SignalP"/>
    </source>
</evidence>
<dbReference type="HOGENOM" id="CLU_015553_1_2_10"/>
<feature type="domain" description="RagB/SusD" evidence="7">
    <location>
        <begin position="288"/>
        <end position="540"/>
    </location>
</feature>
<evidence type="ECO:0000256" key="3">
    <source>
        <dbReference type="ARBA" id="ARBA00022729"/>
    </source>
</evidence>
<dbReference type="Gene3D" id="1.25.40.390">
    <property type="match status" value="1"/>
</dbReference>
<evidence type="ECO:0000256" key="5">
    <source>
        <dbReference type="ARBA" id="ARBA00023237"/>
    </source>
</evidence>
<protein>
    <submittedName>
        <fullName evidence="9">SusD family starch binding membrane protein</fullName>
    </submittedName>
</protein>
<keyword evidence="5" id="KW-0998">Cell outer membrane</keyword>
<proteinExistence type="inferred from homology"/>
<accession>A0A098BXU5</accession>
<organism evidence="9 10">
    <name type="scientific">Fermentimonas caenicola</name>
    <dbReference type="NCBI Taxonomy" id="1562970"/>
    <lineage>
        <taxon>Bacteria</taxon>
        <taxon>Pseudomonadati</taxon>
        <taxon>Bacteroidota</taxon>
        <taxon>Bacteroidia</taxon>
        <taxon>Bacteroidales</taxon>
        <taxon>Dysgonomonadaceae</taxon>
        <taxon>Fermentimonas</taxon>
    </lineage>
</organism>
<name>A0A098BXU5_9BACT</name>
<keyword evidence="3 6" id="KW-0732">Signal</keyword>
<dbReference type="Proteomes" id="UP000032417">
    <property type="component" value="Chromosome 1"/>
</dbReference>
<dbReference type="Gene3D" id="1.10.3780.10">
    <property type="entry name" value="SusD-like"/>
    <property type="match status" value="1"/>
</dbReference>
<comment type="subcellular location">
    <subcellularLocation>
        <location evidence="1">Cell outer membrane</location>
    </subcellularLocation>
</comment>
<sequence>MKTAKYNILSFLVICFMITGLSSCLDDLNTIPLDEEELVSDVVFGSEIGPYQELLAKIYAGLAVSGNSAGDGDPDVAGVDGGSQASFLRGLWNLQELPTDEAHCAWNDVGIPDLNYITWTSSNVFIKGFYYRLYYQINLANALLRETTEEVLNGRGVSASDQTEIKRFRAEARFHRALSYYYLLDMFRNVPFVDENSPVGSTLPPQIQAADLFEYIESELIDCEADMIDPFVGYHNQYYGRANKAANWALLSRLYLNAETYVGQNKYSESITYSNKILNLDYSLEPVYVNLFKADNHKSAEMIFPIRYEGADTQTWGGMTFLLSSMEPSDMQEEVNAVGAWQGNRARSSLLATFEKENLHENDSRFDMLYTDKTENIEIEDPSAFTNNGIPIVKYYNRNSDGSLPPSNIAYTDFPLFRLSEIYLNYAEAVLRGGSGGSRTTALELINELRGRAYKQAPYTISDGELTLDFILAERGREFFFEGQRRTDLIRFNKFTGSSYVWTWKGNVKEGRSVADHFKVYPIPADDIGANENLVQNTGY</sequence>
<reference evidence="9 10" key="1">
    <citation type="submission" date="2014-08" db="EMBL/GenBank/DDBJ databases">
        <authorList>
            <person name="Wibberg D."/>
        </authorList>
    </citation>
    <scope>NUCLEOTIDE SEQUENCE [LARGE SCALE GENOMIC DNA]</scope>
    <source>
        <strain evidence="10">ING2-E5B</strain>
    </source>
</reference>
<dbReference type="Pfam" id="PF14322">
    <property type="entry name" value="SusD-like_3"/>
    <property type="match status" value="1"/>
</dbReference>
<evidence type="ECO:0000256" key="1">
    <source>
        <dbReference type="ARBA" id="ARBA00004442"/>
    </source>
</evidence>
<dbReference type="AlphaFoldDB" id="A0A098BXU5"/>
<gene>
    <name evidence="9" type="ORF">ING2E5B_0216</name>
</gene>
<dbReference type="PATRIC" id="fig|1562970.3.peg.213"/>
<feature type="domain" description="SusD-like N-terminal" evidence="8">
    <location>
        <begin position="114"/>
        <end position="256"/>
    </location>
</feature>
<dbReference type="InterPro" id="IPR012944">
    <property type="entry name" value="SusD_RagB_dom"/>
</dbReference>
<feature type="signal peptide" evidence="6">
    <location>
        <begin position="1"/>
        <end position="25"/>
    </location>
</feature>
<evidence type="ECO:0000256" key="4">
    <source>
        <dbReference type="ARBA" id="ARBA00023136"/>
    </source>
</evidence>
<comment type="similarity">
    <text evidence="2">Belongs to the SusD family.</text>
</comment>
<dbReference type="EMBL" id="LN515532">
    <property type="protein sequence ID" value="CEA14986.1"/>
    <property type="molecule type" value="Genomic_DNA"/>
</dbReference>
<dbReference type="InterPro" id="IPR033985">
    <property type="entry name" value="SusD-like_N"/>
</dbReference>
<dbReference type="Gene3D" id="1.25.40.10">
    <property type="entry name" value="Tetratricopeptide repeat domain"/>
    <property type="match status" value="1"/>
</dbReference>
<evidence type="ECO:0000256" key="2">
    <source>
        <dbReference type="ARBA" id="ARBA00006275"/>
    </source>
</evidence>
<dbReference type="SUPFAM" id="SSF48452">
    <property type="entry name" value="TPR-like"/>
    <property type="match status" value="1"/>
</dbReference>
<keyword evidence="4" id="KW-0472">Membrane</keyword>
<dbReference type="PROSITE" id="PS51257">
    <property type="entry name" value="PROKAR_LIPOPROTEIN"/>
    <property type="match status" value="1"/>
</dbReference>
<dbReference type="KEGG" id="pbt:ING2E5B_0216"/>
<dbReference type="Pfam" id="PF07980">
    <property type="entry name" value="SusD_RagB"/>
    <property type="match status" value="1"/>
</dbReference>